<feature type="region of interest" description="Disordered" evidence="15">
    <location>
        <begin position="603"/>
        <end position="664"/>
    </location>
</feature>
<keyword evidence="19" id="KW-1185">Reference proteome</keyword>
<dbReference type="InterPro" id="IPR005829">
    <property type="entry name" value="Sugar_transporter_CS"/>
</dbReference>
<comment type="catalytic activity">
    <reaction evidence="12">
        <text>D-glucosamine(out) = D-glucosamine(in)</text>
        <dbReference type="Rhea" id="RHEA:78423"/>
        <dbReference type="ChEBI" id="CHEBI:58723"/>
    </reaction>
    <physiologicalReaction direction="left-to-right" evidence="12">
        <dbReference type="Rhea" id="RHEA:78424"/>
    </physiologicalReaction>
</comment>
<feature type="region of interest" description="Disordered" evidence="15">
    <location>
        <begin position="66"/>
        <end position="86"/>
    </location>
</feature>
<evidence type="ECO:0000256" key="7">
    <source>
        <dbReference type="ARBA" id="ARBA00023136"/>
    </source>
</evidence>
<evidence type="ECO:0000256" key="2">
    <source>
        <dbReference type="ARBA" id="ARBA00010992"/>
    </source>
</evidence>
<dbReference type="STRING" id="1169540.A0A0G4EV00"/>
<feature type="transmembrane region" description="Helical" evidence="16">
    <location>
        <begin position="539"/>
        <end position="558"/>
    </location>
</feature>
<dbReference type="PANTHER" id="PTHR48020">
    <property type="entry name" value="PROTON MYO-INOSITOL COTRANSPORTER"/>
    <property type="match status" value="1"/>
</dbReference>
<dbReference type="OMA" id="TGSHMES"/>
<dbReference type="InterPro" id="IPR050814">
    <property type="entry name" value="Myo-inositol_Transporter"/>
</dbReference>
<feature type="transmembrane region" description="Helical" evidence="16">
    <location>
        <begin position="158"/>
        <end position="177"/>
    </location>
</feature>
<evidence type="ECO:0000313" key="18">
    <source>
        <dbReference type="EMBL" id="CEM02280.1"/>
    </source>
</evidence>
<dbReference type="Gene3D" id="1.20.1250.20">
    <property type="entry name" value="MFS general substrate transporter like domains"/>
    <property type="match status" value="1"/>
</dbReference>
<feature type="transmembrane region" description="Helical" evidence="16">
    <location>
        <begin position="209"/>
        <end position="227"/>
    </location>
</feature>
<feature type="transmembrane region" description="Helical" evidence="16">
    <location>
        <begin position="184"/>
        <end position="203"/>
    </location>
</feature>
<feature type="compositionally biased region" description="Polar residues" evidence="15">
    <location>
        <begin position="1"/>
        <end position="14"/>
    </location>
</feature>
<gene>
    <name evidence="18" type="ORF">Vbra_20903</name>
</gene>
<sequence length="664" mass="72245">MQTSSVPLFNNEPNQGADPPPQPPSLPLTVPLALSQSAKKSLDRGRRGILRRKIVPDDVYQPLSGAADETEKGLAGESPPDAGTGMTPSCIKRSSNFFKSYSTRVVSVAVLGSFLFGYNLGVMNSCNSLIALTFRWCGNQWQSDCYKSNLYQTTVNSIVFLGAVFGAGCCGGLLAWGRRRSLQLACVCFIVGGVIGFFATGLIELCLSRVISGFGMGLVTVITPVYISEMSNPSGRGTYGAMHQVMISIGIFLSIAIGLNLSPNLENDPNYKLDAYNSHWWRVMLGVNAVPSAIALFLFTCWCNAETPPWLLTHDKMEQATEVVMRIYDAQDLEQVESEMIDMMRAAEEAKGLAEINMSSALYDGFYRYPLLVGFSMAALQQLSGINVITSTSNEMFAKSGLPSNWVTWVSSAMQFANVVMSIITTTFVDTLGRRPLLLLGLGIEWGSMLPVGILRLLAEQYNIHLLPYHWLAWLSVAATVLFVLGFSFSLGPVVWIYLSEIYPVEIRGTALGYCGVINWLSALILVFGSKFLSVTASMNIFAVVCLVGFLMTYRWVLETKGTSIDDSPLSPRSARSESSLVQRSVSSVSLDDLRNRLRSARSSPNLADPFTAEDDTVEMTEESSSPIGLRLPGDHPPLPHAASVPAHVNVRAQRSAGGNPQGH</sequence>
<dbReference type="NCBIfam" id="TIGR00879">
    <property type="entry name" value="SP"/>
    <property type="match status" value="1"/>
</dbReference>
<feature type="transmembrane region" description="Helical" evidence="16">
    <location>
        <begin position="437"/>
        <end position="459"/>
    </location>
</feature>
<keyword evidence="6 16" id="KW-1133">Transmembrane helix</keyword>
<dbReference type="Pfam" id="PF00083">
    <property type="entry name" value="Sugar_tr"/>
    <property type="match status" value="1"/>
</dbReference>
<evidence type="ECO:0000256" key="9">
    <source>
        <dbReference type="ARBA" id="ARBA00044648"/>
    </source>
</evidence>
<dbReference type="GO" id="GO:0022857">
    <property type="term" value="F:transmembrane transporter activity"/>
    <property type="evidence" value="ECO:0007669"/>
    <property type="project" value="InterPro"/>
</dbReference>
<dbReference type="InParanoid" id="A0A0G4EV00"/>
<evidence type="ECO:0000256" key="10">
    <source>
        <dbReference type="ARBA" id="ARBA00044656"/>
    </source>
</evidence>
<evidence type="ECO:0000256" key="6">
    <source>
        <dbReference type="ARBA" id="ARBA00022989"/>
    </source>
</evidence>
<dbReference type="InterPro" id="IPR003663">
    <property type="entry name" value="Sugar/inositol_transpt"/>
</dbReference>
<dbReference type="PRINTS" id="PR00171">
    <property type="entry name" value="SUGRTRNSPORT"/>
</dbReference>
<feature type="transmembrane region" description="Helical" evidence="16">
    <location>
        <begin position="101"/>
        <end position="120"/>
    </location>
</feature>
<feature type="transmembrane region" description="Helical" evidence="16">
    <location>
        <begin position="511"/>
        <end position="533"/>
    </location>
</feature>
<evidence type="ECO:0000256" key="8">
    <source>
        <dbReference type="ARBA" id="ARBA00044637"/>
    </source>
</evidence>
<evidence type="ECO:0000256" key="1">
    <source>
        <dbReference type="ARBA" id="ARBA00004141"/>
    </source>
</evidence>
<organism evidence="18 19">
    <name type="scientific">Vitrella brassicaformis (strain CCMP3155)</name>
    <dbReference type="NCBI Taxonomy" id="1169540"/>
    <lineage>
        <taxon>Eukaryota</taxon>
        <taxon>Sar</taxon>
        <taxon>Alveolata</taxon>
        <taxon>Colpodellida</taxon>
        <taxon>Vitrellaceae</taxon>
        <taxon>Vitrella</taxon>
    </lineage>
</organism>
<evidence type="ECO:0000313" key="19">
    <source>
        <dbReference type="Proteomes" id="UP000041254"/>
    </source>
</evidence>
<evidence type="ECO:0000256" key="5">
    <source>
        <dbReference type="ARBA" id="ARBA00022692"/>
    </source>
</evidence>
<evidence type="ECO:0000256" key="3">
    <source>
        <dbReference type="ARBA" id="ARBA00011738"/>
    </source>
</evidence>
<evidence type="ECO:0000256" key="12">
    <source>
        <dbReference type="ARBA" id="ARBA00044668"/>
    </source>
</evidence>
<keyword evidence="5 16" id="KW-0812">Transmembrane</keyword>
<dbReference type="SUPFAM" id="SSF103473">
    <property type="entry name" value="MFS general substrate transporter"/>
    <property type="match status" value="1"/>
</dbReference>
<evidence type="ECO:0000256" key="4">
    <source>
        <dbReference type="ARBA" id="ARBA00022448"/>
    </source>
</evidence>
<feature type="transmembrane region" description="Helical" evidence="16">
    <location>
        <begin position="239"/>
        <end position="259"/>
    </location>
</feature>
<comment type="subunit">
    <text evidence="3">Homodimer.</text>
</comment>
<dbReference type="VEuPathDB" id="CryptoDB:Vbra_20903"/>
<comment type="catalytic activity">
    <reaction evidence="10">
        <text>D-xylose(out) = D-xylose(in)</text>
        <dbReference type="Rhea" id="RHEA:78427"/>
        <dbReference type="ChEBI" id="CHEBI:53455"/>
    </reaction>
    <physiologicalReaction direction="left-to-right" evidence="10">
        <dbReference type="Rhea" id="RHEA:78428"/>
    </physiologicalReaction>
</comment>
<dbReference type="PhylomeDB" id="A0A0G4EV00"/>
<comment type="catalytic activity">
    <reaction evidence="13">
        <text>D-fructose(out) = D-fructose(in)</text>
        <dbReference type="Rhea" id="RHEA:60372"/>
        <dbReference type="ChEBI" id="CHEBI:37721"/>
    </reaction>
    <physiologicalReaction direction="left-to-right" evidence="13">
        <dbReference type="Rhea" id="RHEA:60373"/>
    </physiologicalReaction>
</comment>
<dbReference type="InterPro" id="IPR020846">
    <property type="entry name" value="MFS_dom"/>
</dbReference>
<evidence type="ECO:0000256" key="11">
    <source>
        <dbReference type="ARBA" id="ARBA00044662"/>
    </source>
</evidence>
<evidence type="ECO:0000256" key="14">
    <source>
        <dbReference type="ARBA" id="ARBA00044780"/>
    </source>
</evidence>
<comment type="catalytic activity">
    <reaction evidence="11">
        <text>D-mannose(out) = D-mannose(in)</text>
        <dbReference type="Rhea" id="RHEA:78391"/>
        <dbReference type="ChEBI" id="CHEBI:4208"/>
    </reaction>
    <physiologicalReaction direction="left-to-right" evidence="11">
        <dbReference type="Rhea" id="RHEA:78392"/>
    </physiologicalReaction>
</comment>
<dbReference type="GO" id="GO:0016020">
    <property type="term" value="C:membrane"/>
    <property type="evidence" value="ECO:0007669"/>
    <property type="project" value="UniProtKB-SubCell"/>
</dbReference>
<dbReference type="EMBL" id="CDMY01000322">
    <property type="protein sequence ID" value="CEM02280.1"/>
    <property type="molecule type" value="Genomic_DNA"/>
</dbReference>
<dbReference type="PANTHER" id="PTHR48020:SF12">
    <property type="entry name" value="PROTON MYO-INOSITOL COTRANSPORTER"/>
    <property type="match status" value="1"/>
</dbReference>
<feature type="transmembrane region" description="Helical" evidence="16">
    <location>
        <begin position="406"/>
        <end position="425"/>
    </location>
</feature>
<feature type="compositionally biased region" description="Acidic residues" evidence="15">
    <location>
        <begin position="612"/>
        <end position="622"/>
    </location>
</feature>
<dbReference type="OrthoDB" id="6612291at2759"/>
<comment type="subcellular location">
    <subcellularLocation>
        <location evidence="1">Membrane</location>
        <topology evidence="1">Multi-pass membrane protein</topology>
    </subcellularLocation>
</comment>
<keyword evidence="4" id="KW-0813">Transport</keyword>
<reference evidence="18 19" key="1">
    <citation type="submission" date="2014-11" db="EMBL/GenBank/DDBJ databases">
        <authorList>
            <person name="Zhu J."/>
            <person name="Qi W."/>
            <person name="Song R."/>
        </authorList>
    </citation>
    <scope>NUCLEOTIDE SEQUENCE [LARGE SCALE GENOMIC DNA]</scope>
</reference>
<accession>A0A0G4EV00</accession>
<comment type="catalytic activity">
    <reaction evidence="8">
        <text>D-galactose(in) = D-galactose(out)</text>
        <dbReference type="Rhea" id="RHEA:34915"/>
        <dbReference type="ChEBI" id="CHEBI:4139"/>
    </reaction>
    <physiologicalReaction direction="right-to-left" evidence="8">
        <dbReference type="Rhea" id="RHEA:34917"/>
    </physiologicalReaction>
</comment>
<evidence type="ECO:0000256" key="16">
    <source>
        <dbReference type="SAM" id="Phobius"/>
    </source>
</evidence>
<feature type="transmembrane region" description="Helical" evidence="16">
    <location>
        <begin position="279"/>
        <end position="302"/>
    </location>
</feature>
<dbReference type="Proteomes" id="UP000041254">
    <property type="component" value="Unassembled WGS sequence"/>
</dbReference>
<name>A0A0G4EV00_VITBC</name>
<evidence type="ECO:0000259" key="17">
    <source>
        <dbReference type="PROSITE" id="PS50850"/>
    </source>
</evidence>
<dbReference type="InterPro" id="IPR036259">
    <property type="entry name" value="MFS_trans_sf"/>
</dbReference>
<comment type="catalytic activity">
    <reaction evidence="9">
        <text>D-glucose(out) = D-glucose(in)</text>
        <dbReference type="Rhea" id="RHEA:60376"/>
        <dbReference type="ChEBI" id="CHEBI:4167"/>
    </reaction>
    <physiologicalReaction direction="left-to-right" evidence="9">
        <dbReference type="Rhea" id="RHEA:60377"/>
    </physiologicalReaction>
</comment>
<protein>
    <recommendedName>
        <fullName evidence="14">Hexose transporter 1</fullName>
    </recommendedName>
</protein>
<feature type="transmembrane region" description="Helical" evidence="16">
    <location>
        <begin position="471"/>
        <end position="499"/>
    </location>
</feature>
<evidence type="ECO:0000256" key="15">
    <source>
        <dbReference type="SAM" id="MobiDB-lite"/>
    </source>
</evidence>
<feature type="domain" description="Major facilitator superfamily (MFS) profile" evidence="17">
    <location>
        <begin position="105"/>
        <end position="561"/>
    </location>
</feature>
<dbReference type="InterPro" id="IPR005828">
    <property type="entry name" value="MFS_sugar_transport-like"/>
</dbReference>
<keyword evidence="7 16" id="KW-0472">Membrane</keyword>
<evidence type="ECO:0000256" key="13">
    <source>
        <dbReference type="ARBA" id="ARBA00044710"/>
    </source>
</evidence>
<feature type="region of interest" description="Disordered" evidence="15">
    <location>
        <begin position="1"/>
        <end position="47"/>
    </location>
</feature>
<comment type="similarity">
    <text evidence="2">Belongs to the major facilitator superfamily. Sugar transporter (TC 2.A.1.1) family.</text>
</comment>
<dbReference type="PROSITE" id="PS00217">
    <property type="entry name" value="SUGAR_TRANSPORT_2"/>
    <property type="match status" value="1"/>
</dbReference>
<proteinExistence type="inferred from homology"/>
<dbReference type="PROSITE" id="PS50850">
    <property type="entry name" value="MFS"/>
    <property type="match status" value="1"/>
</dbReference>
<dbReference type="AlphaFoldDB" id="A0A0G4EV00"/>